<dbReference type="PANTHER" id="PTHR22604:SF105">
    <property type="entry name" value="TRANS-1,2-DIHYDROBENZENE-1,2-DIOL DEHYDROGENASE"/>
    <property type="match status" value="1"/>
</dbReference>
<dbReference type="RefSeq" id="WP_272434749.1">
    <property type="nucleotide sequence ID" value="NZ_JAMQKB010000001.1"/>
</dbReference>
<dbReference type="Pfam" id="PF01408">
    <property type="entry name" value="GFO_IDH_MocA"/>
    <property type="match status" value="1"/>
</dbReference>
<evidence type="ECO:0000313" key="6">
    <source>
        <dbReference type="Proteomes" id="UP001145050"/>
    </source>
</evidence>
<dbReference type="Gene3D" id="3.30.360.10">
    <property type="entry name" value="Dihydrodipicolinate Reductase, domain 2"/>
    <property type="match status" value="1"/>
</dbReference>
<dbReference type="InterPro" id="IPR000683">
    <property type="entry name" value="Gfo/Idh/MocA-like_OxRdtase_N"/>
</dbReference>
<dbReference type="Gene3D" id="3.40.50.720">
    <property type="entry name" value="NAD(P)-binding Rossmann-like Domain"/>
    <property type="match status" value="1"/>
</dbReference>
<comment type="caution">
    <text evidence="5">The sequence shown here is derived from an EMBL/GenBank/DDBJ whole genome shotgun (WGS) entry which is preliminary data.</text>
</comment>
<dbReference type="AlphaFoldDB" id="A0A9X4AKH7"/>
<accession>A0A9X4AKH7</accession>
<gene>
    <name evidence="5" type="ORF">NC797_01090</name>
</gene>
<dbReference type="EMBL" id="JAMQKB010000001">
    <property type="protein sequence ID" value="MDC3423101.1"/>
    <property type="molecule type" value="Genomic_DNA"/>
</dbReference>
<dbReference type="GO" id="GO:0016491">
    <property type="term" value="F:oxidoreductase activity"/>
    <property type="evidence" value="ECO:0007669"/>
    <property type="project" value="UniProtKB-KW"/>
</dbReference>
<dbReference type="Pfam" id="PF22725">
    <property type="entry name" value="GFO_IDH_MocA_C3"/>
    <property type="match status" value="1"/>
</dbReference>
<proteinExistence type="inferred from homology"/>
<reference evidence="5" key="1">
    <citation type="submission" date="2022-06" db="EMBL/GenBank/DDBJ databases">
        <title>Aquibacillus sp. a new bacterium isolated from soil saline samples.</title>
        <authorList>
            <person name="Galisteo C."/>
            <person name="De La Haba R."/>
            <person name="Sanchez-Porro C."/>
            <person name="Ventosa A."/>
        </authorList>
    </citation>
    <scope>NUCLEOTIDE SEQUENCE</scope>
    <source>
        <strain evidence="5">3ASR75-11</strain>
    </source>
</reference>
<evidence type="ECO:0000259" key="4">
    <source>
        <dbReference type="Pfam" id="PF22725"/>
    </source>
</evidence>
<dbReference type="Proteomes" id="UP001145050">
    <property type="component" value="Unassembled WGS sequence"/>
</dbReference>
<keyword evidence="6" id="KW-1185">Reference proteome</keyword>
<feature type="domain" description="GFO/IDH/MocA-like oxidoreductase" evidence="4">
    <location>
        <begin position="132"/>
        <end position="247"/>
    </location>
</feature>
<feature type="domain" description="Gfo/Idh/MocA-like oxidoreductase N-terminal" evidence="3">
    <location>
        <begin position="4"/>
        <end position="122"/>
    </location>
</feature>
<comment type="similarity">
    <text evidence="1">Belongs to the Gfo/Idh/MocA family.</text>
</comment>
<evidence type="ECO:0000256" key="1">
    <source>
        <dbReference type="ARBA" id="ARBA00010928"/>
    </source>
</evidence>
<dbReference type="InterPro" id="IPR036291">
    <property type="entry name" value="NAD(P)-bd_dom_sf"/>
</dbReference>
<keyword evidence="2" id="KW-0560">Oxidoreductase</keyword>
<organism evidence="5 6">
    <name type="scientific">Terrihalobacillus insolitus</name>
    <dbReference type="NCBI Taxonomy" id="2950438"/>
    <lineage>
        <taxon>Bacteria</taxon>
        <taxon>Bacillati</taxon>
        <taxon>Bacillota</taxon>
        <taxon>Bacilli</taxon>
        <taxon>Bacillales</taxon>
        <taxon>Bacillaceae</taxon>
        <taxon>Terrihalobacillus</taxon>
    </lineage>
</organism>
<dbReference type="SUPFAM" id="SSF51735">
    <property type="entry name" value="NAD(P)-binding Rossmann-fold domains"/>
    <property type="match status" value="1"/>
</dbReference>
<evidence type="ECO:0000259" key="3">
    <source>
        <dbReference type="Pfam" id="PF01408"/>
    </source>
</evidence>
<evidence type="ECO:0000256" key="2">
    <source>
        <dbReference type="ARBA" id="ARBA00023002"/>
    </source>
</evidence>
<dbReference type="InterPro" id="IPR050984">
    <property type="entry name" value="Gfo/Idh/MocA_domain"/>
</dbReference>
<dbReference type="PANTHER" id="PTHR22604">
    <property type="entry name" value="OXIDOREDUCTASES"/>
    <property type="match status" value="1"/>
</dbReference>
<dbReference type="InterPro" id="IPR055170">
    <property type="entry name" value="GFO_IDH_MocA-like_dom"/>
</dbReference>
<dbReference type="GO" id="GO:0000166">
    <property type="term" value="F:nucleotide binding"/>
    <property type="evidence" value="ECO:0007669"/>
    <property type="project" value="InterPro"/>
</dbReference>
<evidence type="ECO:0000313" key="5">
    <source>
        <dbReference type="EMBL" id="MDC3423101.1"/>
    </source>
</evidence>
<protein>
    <submittedName>
        <fullName evidence="5">Gfo/Idh/MocA family oxidoreductase</fullName>
    </submittedName>
</protein>
<dbReference type="SUPFAM" id="SSF55347">
    <property type="entry name" value="Glyceraldehyde-3-phosphate dehydrogenase-like, C-terminal domain"/>
    <property type="match status" value="1"/>
</dbReference>
<sequence>MVKIKWGILSTARIGQKQLIPAIQRSVNGEVEAIASRGEKAKEVASKFNIPKAYTSYEDLLNDDDIDAVYIPLPNSLHKQWVVEAAKHKKHVLCEKPAALHTNELKEMLTECRENGVYFMEAFMYQFHPQHEKVKQVIASGVIGDVSLMKGSFSFVLENDPTNIRLNKDLGGGSLFDVGCYCIHSIRSILDQEPVRVFASAKLSDTGVDTTAIGMLDMENGVKAVFDSSFELSARSMYEIVGSKGTIKVPQAYRPDNNNHIGVVQVIKDDGTVEEIEVHGDQYKNQVEHFAACILENKEPQYTDDKMLNNLKVIEACYQSIEQNASIELQ</sequence>
<name>A0A9X4AKH7_9BACI</name>